<keyword evidence="5" id="KW-1133">Transmembrane helix</keyword>
<proteinExistence type="predicted"/>
<dbReference type="PROSITE" id="PS50893">
    <property type="entry name" value="ABC_TRANSPORTER_2"/>
    <property type="match status" value="1"/>
</dbReference>
<accession>A0A146K6X7</accession>
<dbReference type="EMBL" id="GDID01004438">
    <property type="protein sequence ID" value="JAP92168.1"/>
    <property type="molecule type" value="Transcribed_RNA"/>
</dbReference>
<evidence type="ECO:0000259" key="6">
    <source>
        <dbReference type="PROSITE" id="PS50893"/>
    </source>
</evidence>
<reference evidence="7" key="1">
    <citation type="submission" date="2015-07" db="EMBL/GenBank/DDBJ databases">
        <title>Adaptation to a free-living lifestyle via gene acquisitions in the diplomonad Trepomonas sp. PC1.</title>
        <authorList>
            <person name="Xu F."/>
            <person name="Jerlstrom-Hultqvist J."/>
            <person name="Kolisko M."/>
            <person name="Simpson A.G.B."/>
            <person name="Roger A.J."/>
            <person name="Svard S.G."/>
            <person name="Andersson J.O."/>
        </authorList>
    </citation>
    <scope>NUCLEOTIDE SEQUENCE</scope>
    <source>
        <strain evidence="7">PC1</strain>
    </source>
</reference>
<feature type="transmembrane region" description="Helical" evidence="5">
    <location>
        <begin position="168"/>
        <end position="187"/>
    </location>
</feature>
<dbReference type="InterPro" id="IPR027417">
    <property type="entry name" value="P-loop_NTPase"/>
</dbReference>
<dbReference type="SMART" id="SM00382">
    <property type="entry name" value="AAA"/>
    <property type="match status" value="1"/>
</dbReference>
<dbReference type="Pfam" id="PF00005">
    <property type="entry name" value="ABC_tran"/>
    <property type="match status" value="1"/>
</dbReference>
<dbReference type="GO" id="GO:0005524">
    <property type="term" value="F:ATP binding"/>
    <property type="evidence" value="ECO:0007669"/>
    <property type="project" value="UniProtKB-KW"/>
</dbReference>
<dbReference type="GO" id="GO:0140359">
    <property type="term" value="F:ABC-type transporter activity"/>
    <property type="evidence" value="ECO:0007669"/>
    <property type="project" value="InterPro"/>
</dbReference>
<dbReference type="SUPFAM" id="SSF52540">
    <property type="entry name" value="P-loop containing nucleoside triphosphate hydrolases"/>
    <property type="match status" value="1"/>
</dbReference>
<evidence type="ECO:0000256" key="3">
    <source>
        <dbReference type="ARBA" id="ARBA00022741"/>
    </source>
</evidence>
<evidence type="ECO:0000256" key="2">
    <source>
        <dbReference type="ARBA" id="ARBA00022737"/>
    </source>
</evidence>
<keyword evidence="3" id="KW-0547">Nucleotide-binding</keyword>
<dbReference type="InterPro" id="IPR003593">
    <property type="entry name" value="AAA+_ATPase"/>
</dbReference>
<feature type="transmembrane region" description="Helical" evidence="5">
    <location>
        <begin position="250"/>
        <end position="268"/>
    </location>
</feature>
<protein>
    <submittedName>
        <fullName evidence="7">ABC transporter family protein</fullName>
    </submittedName>
</protein>
<keyword evidence="4" id="KW-0067">ATP-binding</keyword>
<keyword evidence="1" id="KW-0813">Transport</keyword>
<dbReference type="GO" id="GO:0016887">
    <property type="term" value="F:ATP hydrolysis activity"/>
    <property type="evidence" value="ECO:0007669"/>
    <property type="project" value="InterPro"/>
</dbReference>
<dbReference type="InterPro" id="IPR003439">
    <property type="entry name" value="ABC_transporter-like_ATP-bd"/>
</dbReference>
<keyword evidence="5" id="KW-0812">Transmembrane</keyword>
<dbReference type="InterPro" id="IPR026082">
    <property type="entry name" value="ABCA"/>
</dbReference>
<feature type="non-terminal residue" evidence="7">
    <location>
        <position position="1"/>
    </location>
</feature>
<evidence type="ECO:0000313" key="7">
    <source>
        <dbReference type="EMBL" id="JAP92168.1"/>
    </source>
</evidence>
<feature type="transmembrane region" description="Helical" evidence="5">
    <location>
        <begin position="280"/>
        <end position="302"/>
    </location>
</feature>
<dbReference type="PROSITE" id="PS00211">
    <property type="entry name" value="ABC_TRANSPORTER_1"/>
    <property type="match status" value="1"/>
</dbReference>
<feature type="transmembrane region" description="Helical" evidence="5">
    <location>
        <begin position="216"/>
        <end position="238"/>
    </location>
</feature>
<feature type="domain" description="ABC transporter" evidence="6">
    <location>
        <begin position="439"/>
        <end position="666"/>
    </location>
</feature>
<feature type="transmembrane region" description="Helical" evidence="5">
    <location>
        <begin position="16"/>
        <end position="36"/>
    </location>
</feature>
<keyword evidence="5" id="KW-0472">Membrane</keyword>
<dbReference type="GO" id="GO:0016020">
    <property type="term" value="C:membrane"/>
    <property type="evidence" value="ECO:0007669"/>
    <property type="project" value="InterPro"/>
</dbReference>
<dbReference type="PANTHER" id="PTHR19229">
    <property type="entry name" value="ATP-BINDING CASSETTE TRANSPORTER SUBFAMILY A ABCA"/>
    <property type="match status" value="1"/>
</dbReference>
<dbReference type="AlphaFoldDB" id="A0A146K6X7"/>
<sequence length="727" mass="80267">FWIIMKLSNLLRVRDAQQIVMCMIQFVFGLIATLVASGMMQNQITLGKIQANSTIDTNPSILQKSALSTSGFIQNSTFMQSVEDFISIHNFDLLDPDVPINQNTIQGYSIGFNPTAFTSSDFSATVINTNQTQIIPLLQTIQNSDLSINSAPLPLLPIEILQSNFQTLSYILTVGFTCVFMIPNAWFDRFAKMRFEGRKDVLILGGLKKSTLHLGFSGQVGASLAALMASIALINAFCGFSHTNYPSLSFYLPVLILAGFQVAMQADIMQNLATSFENYQNSFCLLSLLFFMGPAVIAGFLIQKSQLLVSLMSFLPGFAIANAVDAGIYVGVIDGSMGDVFTGRNYMWLQLTVQLLSTVLCAAVAIWMDRSVVMSKSKVGEVQMDEKEENGLLNLNINSLKQQVKGIYNNKQTTRKYSLPKSTELTPVTNYVEDDDAQVVIYNCSKSYKDNNSVIRANKEINLVAKKSQILGLLGPNGSGKTTLCKSIVMNHQIDSGDVIICGQSIRNGPEAIQKVGICMQNDIGLFEELTVAEHVQLYKDVSNNPSKLDVITALGLRKHEFKKSVELSGGWKRRLTIACTLINDPDVMILDEITSGVDAVAREELWALLKQICVGKTLIATTSTLNEAQQYFDQIGFIFNGELVSFGSMEQIMRGVKHIQSVEVSGYLQPDFFAALKLQDTQENGVRVQTLEVECDTIQLFEELAKQKEAGHIESFQVTQKQLEHA</sequence>
<dbReference type="InterPro" id="IPR017871">
    <property type="entry name" value="ABC_transporter-like_CS"/>
</dbReference>
<gene>
    <name evidence="7" type="ORF">TPC1_15979</name>
</gene>
<evidence type="ECO:0000256" key="5">
    <source>
        <dbReference type="SAM" id="Phobius"/>
    </source>
</evidence>
<feature type="transmembrane region" description="Helical" evidence="5">
    <location>
        <begin position="345"/>
        <end position="368"/>
    </location>
</feature>
<keyword evidence="2" id="KW-0677">Repeat</keyword>
<feature type="transmembrane region" description="Helical" evidence="5">
    <location>
        <begin position="314"/>
        <end position="333"/>
    </location>
</feature>
<name>A0A146K6X7_9EUKA</name>
<evidence type="ECO:0000256" key="4">
    <source>
        <dbReference type="ARBA" id="ARBA00022840"/>
    </source>
</evidence>
<dbReference type="GO" id="GO:0005319">
    <property type="term" value="F:lipid transporter activity"/>
    <property type="evidence" value="ECO:0007669"/>
    <property type="project" value="TreeGrafter"/>
</dbReference>
<evidence type="ECO:0000256" key="1">
    <source>
        <dbReference type="ARBA" id="ARBA00022448"/>
    </source>
</evidence>
<organism evidence="7">
    <name type="scientific">Trepomonas sp. PC1</name>
    <dbReference type="NCBI Taxonomy" id="1076344"/>
    <lineage>
        <taxon>Eukaryota</taxon>
        <taxon>Metamonada</taxon>
        <taxon>Diplomonadida</taxon>
        <taxon>Hexamitidae</taxon>
        <taxon>Hexamitinae</taxon>
        <taxon>Trepomonas</taxon>
    </lineage>
</organism>
<dbReference type="Gene3D" id="3.40.50.300">
    <property type="entry name" value="P-loop containing nucleotide triphosphate hydrolases"/>
    <property type="match status" value="1"/>
</dbReference>
<dbReference type="PANTHER" id="PTHR19229:SF36">
    <property type="entry name" value="ATP-BINDING CASSETTE SUB-FAMILY A MEMBER 2"/>
    <property type="match status" value="1"/>
</dbReference>
<feature type="non-terminal residue" evidence="7">
    <location>
        <position position="727"/>
    </location>
</feature>